<dbReference type="STRING" id="634430.SAMN04488241_1025"/>
<evidence type="ECO:0000313" key="2">
    <source>
        <dbReference type="Proteomes" id="UP000199586"/>
    </source>
</evidence>
<evidence type="ECO:0000313" key="1">
    <source>
        <dbReference type="EMBL" id="SFP45018.1"/>
    </source>
</evidence>
<accession>A0A1I5QFI5</accession>
<sequence>MRFVQMDMLPTGKALVDIDKLTHAIPQEQGSRLFLGAQHLDVPHTLGELENVLTGRERTDDGEQGRAGFHVR</sequence>
<protein>
    <submittedName>
        <fullName evidence="1">Uncharacterized protein</fullName>
    </submittedName>
</protein>
<reference evidence="1 2" key="1">
    <citation type="submission" date="2016-10" db="EMBL/GenBank/DDBJ databases">
        <authorList>
            <person name="de Groot N.N."/>
        </authorList>
    </citation>
    <scope>NUCLEOTIDE SEQUENCE [LARGE SCALE GENOMIC DNA]</scope>
    <source>
        <strain evidence="1 2">CGMCC 1.9113</strain>
    </source>
</reference>
<gene>
    <name evidence="1" type="ORF">SAMN04488241_1025</name>
</gene>
<proteinExistence type="predicted"/>
<organism evidence="1 2">
    <name type="scientific">Sphingomonas rubra</name>
    <dbReference type="NCBI Taxonomy" id="634430"/>
    <lineage>
        <taxon>Bacteria</taxon>
        <taxon>Pseudomonadati</taxon>
        <taxon>Pseudomonadota</taxon>
        <taxon>Alphaproteobacteria</taxon>
        <taxon>Sphingomonadales</taxon>
        <taxon>Sphingomonadaceae</taxon>
        <taxon>Sphingomonas</taxon>
    </lineage>
</organism>
<dbReference type="EMBL" id="FOXP01000002">
    <property type="protein sequence ID" value="SFP45018.1"/>
    <property type="molecule type" value="Genomic_DNA"/>
</dbReference>
<name>A0A1I5QFI5_9SPHN</name>
<dbReference type="RefSeq" id="WP_093330895.1">
    <property type="nucleotide sequence ID" value="NZ_FOXP01000002.1"/>
</dbReference>
<dbReference type="OrthoDB" id="7571306at2"/>
<dbReference type="Proteomes" id="UP000199586">
    <property type="component" value="Unassembled WGS sequence"/>
</dbReference>
<keyword evidence="2" id="KW-1185">Reference proteome</keyword>
<dbReference type="AlphaFoldDB" id="A0A1I5QFI5"/>